<name>A0ACA9S720_9GLOM</name>
<organism evidence="1 2">
    <name type="scientific">Racocetra persica</name>
    <dbReference type="NCBI Taxonomy" id="160502"/>
    <lineage>
        <taxon>Eukaryota</taxon>
        <taxon>Fungi</taxon>
        <taxon>Fungi incertae sedis</taxon>
        <taxon>Mucoromycota</taxon>
        <taxon>Glomeromycotina</taxon>
        <taxon>Glomeromycetes</taxon>
        <taxon>Diversisporales</taxon>
        <taxon>Gigasporaceae</taxon>
        <taxon>Racocetra</taxon>
    </lineage>
</organism>
<evidence type="ECO:0000313" key="1">
    <source>
        <dbReference type="EMBL" id="CAG8829651.1"/>
    </source>
</evidence>
<dbReference type="EMBL" id="CAJVQC010097648">
    <property type="protein sequence ID" value="CAG8829651.1"/>
    <property type="molecule type" value="Genomic_DNA"/>
</dbReference>
<dbReference type="Proteomes" id="UP000789920">
    <property type="component" value="Unassembled WGS sequence"/>
</dbReference>
<protein>
    <submittedName>
        <fullName evidence="1">191_t:CDS:1</fullName>
    </submittedName>
</protein>
<sequence length="89" mass="10299">NRLPHIPHFQIFGDNIVDNVELYNLGKRSLERYIKKNCKFKLTNTINSSSTPSYVSSLEFVGYIPDAEANKDAWARACYLTESKMQKLR</sequence>
<proteinExistence type="predicted"/>
<keyword evidence="2" id="KW-1185">Reference proteome</keyword>
<comment type="caution">
    <text evidence="1">The sequence shown here is derived from an EMBL/GenBank/DDBJ whole genome shotgun (WGS) entry which is preliminary data.</text>
</comment>
<reference evidence="1" key="1">
    <citation type="submission" date="2021-06" db="EMBL/GenBank/DDBJ databases">
        <authorList>
            <person name="Kallberg Y."/>
            <person name="Tangrot J."/>
            <person name="Rosling A."/>
        </authorList>
    </citation>
    <scope>NUCLEOTIDE SEQUENCE</scope>
    <source>
        <strain evidence="1">MA461A</strain>
    </source>
</reference>
<feature type="non-terminal residue" evidence="1">
    <location>
        <position position="1"/>
    </location>
</feature>
<evidence type="ECO:0000313" key="2">
    <source>
        <dbReference type="Proteomes" id="UP000789920"/>
    </source>
</evidence>
<feature type="non-terminal residue" evidence="1">
    <location>
        <position position="89"/>
    </location>
</feature>
<accession>A0ACA9S720</accession>
<gene>
    <name evidence="1" type="ORF">RPERSI_LOCUS27554</name>
</gene>